<evidence type="ECO:0000313" key="3">
    <source>
        <dbReference type="Proteomes" id="UP000184255"/>
    </source>
</evidence>
<dbReference type="EMBL" id="FCQH01000016">
    <property type="protein sequence ID" value="CVL05688.1"/>
    <property type="molecule type" value="Genomic_DNA"/>
</dbReference>
<comment type="caution">
    <text evidence="2">The sequence shown here is derived from an EMBL/GenBank/DDBJ whole genome shotgun (WGS) entry which is preliminary data.</text>
</comment>
<protein>
    <submittedName>
        <fullName evidence="2">Uncharacterized protein</fullName>
    </submittedName>
</protein>
<evidence type="ECO:0000256" key="1">
    <source>
        <dbReference type="SAM" id="MobiDB-lite"/>
    </source>
</evidence>
<accession>A0A1L7U4H9</accession>
<feature type="compositionally biased region" description="Polar residues" evidence="1">
    <location>
        <begin position="10"/>
        <end position="24"/>
    </location>
</feature>
<gene>
    <name evidence="2" type="ORF">FMAN_10595</name>
</gene>
<feature type="region of interest" description="Disordered" evidence="1">
    <location>
        <begin position="1"/>
        <end position="24"/>
    </location>
</feature>
<sequence length="24" mass="2588">MTPQPIDMEVTTNAGNTTKHVSSK</sequence>
<dbReference type="AlphaFoldDB" id="A0A1L7U4H9"/>
<proteinExistence type="predicted"/>
<name>A0A1L7U4H9_FUSMA</name>
<evidence type="ECO:0000313" key="2">
    <source>
        <dbReference type="EMBL" id="CVL05688.1"/>
    </source>
</evidence>
<dbReference type="Proteomes" id="UP000184255">
    <property type="component" value="Unassembled WGS sequence"/>
</dbReference>
<reference evidence="3" key="1">
    <citation type="journal article" date="2016" name="Genome Biol. Evol.">
        <title>Comparative 'omics' of the Fusarium fujikuroi species complex highlights differences in genetic potential and metabolite synthesis.</title>
        <authorList>
            <person name="Niehaus E.-M."/>
            <person name="Muensterkoetter M."/>
            <person name="Proctor R.H."/>
            <person name="Brown D.W."/>
            <person name="Sharon A."/>
            <person name="Idan Y."/>
            <person name="Oren-Young L."/>
            <person name="Sieber C.M."/>
            <person name="Novak O."/>
            <person name="Pencik A."/>
            <person name="Tarkowska D."/>
            <person name="Hromadova K."/>
            <person name="Freeman S."/>
            <person name="Maymon M."/>
            <person name="Elazar M."/>
            <person name="Youssef S.A."/>
            <person name="El-Shabrawy E.S.M."/>
            <person name="Shalaby A.B.A."/>
            <person name="Houterman P."/>
            <person name="Brock N.L."/>
            <person name="Burkhardt I."/>
            <person name="Tsavkelova E.A."/>
            <person name="Dickschat J.S."/>
            <person name="Galuszka P."/>
            <person name="Gueldener U."/>
            <person name="Tudzynski B."/>
        </authorList>
    </citation>
    <scope>NUCLEOTIDE SEQUENCE [LARGE SCALE GENOMIC DNA]</scope>
    <source>
        <strain evidence="3">MRC7560</strain>
    </source>
</reference>
<organism evidence="2 3">
    <name type="scientific">Fusarium mangiferae</name>
    <name type="common">Mango malformation disease fungus</name>
    <dbReference type="NCBI Taxonomy" id="192010"/>
    <lineage>
        <taxon>Eukaryota</taxon>
        <taxon>Fungi</taxon>
        <taxon>Dikarya</taxon>
        <taxon>Ascomycota</taxon>
        <taxon>Pezizomycotina</taxon>
        <taxon>Sordariomycetes</taxon>
        <taxon>Hypocreomycetidae</taxon>
        <taxon>Hypocreales</taxon>
        <taxon>Nectriaceae</taxon>
        <taxon>Fusarium</taxon>
        <taxon>Fusarium fujikuroi species complex</taxon>
    </lineage>
</organism>
<keyword evidence="3" id="KW-1185">Reference proteome</keyword>
<dbReference type="VEuPathDB" id="FungiDB:FMAN_10595"/>